<dbReference type="GO" id="GO:0005737">
    <property type="term" value="C:cytoplasm"/>
    <property type="evidence" value="ECO:0007669"/>
    <property type="project" value="InterPro"/>
</dbReference>
<proteinExistence type="inferred from homology"/>
<sequence length="495" mass="57375">MKNEEEKNNLMEKIASLCKRRGFIFPGSEIYGGLAGTYDWGHYGVALKNNIKQNWWKKFVDSRRDMYGLDGAIIMNPKVWEASGHVAGFSDPLATCSSCAKRFRFDNIIDVSDYQKFISELTYEQFRKDEWEPDGSAEDESAEVAFIRNLEEAKNYTGVVASYYLNKKNVKCPNCSKTDWRWGAVEKFNMLFKTQIGAVENSAATIYLRPETAQGMFVNFKNTVDAFHPKLPFGMAQIGKAFRNEITPRDFIFRLREFEQMEIEYFIRPEDWEKYFEYWKGEMLEWMEEVGIDMGKVHELEVPKEDRAHYSSRTIDFEFDYPFGRKELFGLAYRTDFDLKNHGLEYIDEEAAEKMVPHVIEPTFGVDRAILVLLLSAYSEDEKDGEVRSYLKLKPSIAPVICAVSPLLKNKPELVEYANTKVYAPLKAEFGRVAWDDNGNIGKRYRRQDEIGTPYCIVVDFDTLSDHTVTVRDRDSGEQERVKVSELAAYIKEKI</sequence>
<dbReference type="NCBIfam" id="TIGR00389">
    <property type="entry name" value="glyS_dimeric"/>
    <property type="match status" value="1"/>
</dbReference>
<gene>
    <name evidence="9" type="ORF">UY20_C0008G0002</name>
</gene>
<dbReference type="AlphaFoldDB" id="A0A0G1X5A8"/>
<dbReference type="GO" id="GO:0004820">
    <property type="term" value="F:glycine-tRNA ligase activity"/>
    <property type="evidence" value="ECO:0007669"/>
    <property type="project" value="UniProtKB-EC"/>
</dbReference>
<feature type="domain" description="Aminoacyl-transfer RNA synthetases class-II family profile" evidence="8">
    <location>
        <begin position="12"/>
        <end position="395"/>
    </location>
</feature>
<dbReference type="Pfam" id="PF03129">
    <property type="entry name" value="HGTP_anticodon"/>
    <property type="match status" value="1"/>
</dbReference>
<evidence type="ECO:0000256" key="6">
    <source>
        <dbReference type="ARBA" id="ARBA00022917"/>
    </source>
</evidence>
<dbReference type="EMBL" id="LCPC01000008">
    <property type="protein sequence ID" value="KKU89590.1"/>
    <property type="molecule type" value="Genomic_DNA"/>
</dbReference>
<dbReference type="NCBIfam" id="NF003211">
    <property type="entry name" value="PRK04173.1"/>
    <property type="match status" value="1"/>
</dbReference>
<keyword evidence="6" id="KW-0648">Protein biosynthesis</keyword>
<keyword evidence="5" id="KW-0067">ATP-binding</keyword>
<dbReference type="PROSITE" id="PS50862">
    <property type="entry name" value="AA_TRNA_LIGASE_II"/>
    <property type="match status" value="1"/>
</dbReference>
<evidence type="ECO:0000256" key="2">
    <source>
        <dbReference type="ARBA" id="ARBA00012829"/>
    </source>
</evidence>
<reference evidence="9 10" key="1">
    <citation type="journal article" date="2015" name="Nature">
        <title>rRNA introns, odd ribosomes, and small enigmatic genomes across a large radiation of phyla.</title>
        <authorList>
            <person name="Brown C.T."/>
            <person name="Hug L.A."/>
            <person name="Thomas B.C."/>
            <person name="Sharon I."/>
            <person name="Castelle C.J."/>
            <person name="Singh A."/>
            <person name="Wilkins M.J."/>
            <person name="Williams K.H."/>
            <person name="Banfield J.F."/>
        </authorList>
    </citation>
    <scope>NUCLEOTIDE SEQUENCE [LARGE SCALE GENOMIC DNA]</scope>
</reference>
<evidence type="ECO:0000256" key="3">
    <source>
        <dbReference type="ARBA" id="ARBA00022598"/>
    </source>
</evidence>
<dbReference type="EC" id="6.1.1.14" evidence="2"/>
<dbReference type="InterPro" id="IPR002315">
    <property type="entry name" value="tRNA-synt_gly"/>
</dbReference>
<organism evidence="9 10">
    <name type="scientific">Candidatus Yanofskybacteria bacterium GW2011_GWA1_48_10</name>
    <dbReference type="NCBI Taxonomy" id="1619022"/>
    <lineage>
        <taxon>Bacteria</taxon>
        <taxon>Candidatus Yanofskyibacteriota</taxon>
    </lineage>
</organism>
<dbReference type="SUPFAM" id="SSF55681">
    <property type="entry name" value="Class II aaRS and biotin synthetases"/>
    <property type="match status" value="1"/>
</dbReference>
<keyword evidence="7" id="KW-0030">Aminoacyl-tRNA synthetase</keyword>
<name>A0A0G1X5A8_9BACT</name>
<dbReference type="InterPro" id="IPR033731">
    <property type="entry name" value="GlyRS-like_core"/>
</dbReference>
<comment type="caution">
    <text evidence="9">The sequence shown here is derived from an EMBL/GenBank/DDBJ whole genome shotgun (WGS) entry which is preliminary data.</text>
</comment>
<dbReference type="PANTHER" id="PTHR10745:SF8">
    <property type="entry name" value="DNA POLYMERASE SUBUNIT GAMMA-2, MITOCHONDRIAL"/>
    <property type="match status" value="1"/>
</dbReference>
<dbReference type="GO" id="GO:0006426">
    <property type="term" value="P:glycyl-tRNA aminoacylation"/>
    <property type="evidence" value="ECO:0007669"/>
    <property type="project" value="InterPro"/>
</dbReference>
<evidence type="ECO:0000256" key="1">
    <source>
        <dbReference type="ARBA" id="ARBA00008226"/>
    </source>
</evidence>
<dbReference type="Gene3D" id="3.40.50.800">
    <property type="entry name" value="Anticodon-binding domain"/>
    <property type="match status" value="1"/>
</dbReference>
<evidence type="ECO:0000256" key="7">
    <source>
        <dbReference type="ARBA" id="ARBA00023146"/>
    </source>
</evidence>
<dbReference type="CDD" id="cd00774">
    <property type="entry name" value="GlyRS-like_core"/>
    <property type="match status" value="1"/>
</dbReference>
<dbReference type="GO" id="GO:0005524">
    <property type="term" value="F:ATP binding"/>
    <property type="evidence" value="ECO:0007669"/>
    <property type="project" value="UniProtKB-KW"/>
</dbReference>
<evidence type="ECO:0000313" key="9">
    <source>
        <dbReference type="EMBL" id="KKU89590.1"/>
    </source>
</evidence>
<comment type="similarity">
    <text evidence="1">Belongs to the class-II aminoacyl-tRNA synthetase family.</text>
</comment>
<evidence type="ECO:0000256" key="5">
    <source>
        <dbReference type="ARBA" id="ARBA00022840"/>
    </source>
</evidence>
<keyword evidence="3 9" id="KW-0436">Ligase</keyword>
<dbReference type="Gene3D" id="3.30.930.10">
    <property type="entry name" value="Bira Bifunctional Protein, Domain 2"/>
    <property type="match status" value="1"/>
</dbReference>
<dbReference type="Pfam" id="PF00587">
    <property type="entry name" value="tRNA-synt_2b"/>
    <property type="match status" value="1"/>
</dbReference>
<accession>A0A0G1X5A8</accession>
<dbReference type="InterPro" id="IPR004154">
    <property type="entry name" value="Anticodon-bd"/>
</dbReference>
<protein>
    <recommendedName>
        <fullName evidence="2">glycine--tRNA ligase</fullName>
        <ecNumber evidence="2">6.1.1.14</ecNumber>
    </recommendedName>
</protein>
<dbReference type="SUPFAM" id="SSF52954">
    <property type="entry name" value="Class II aaRS ABD-related"/>
    <property type="match status" value="1"/>
</dbReference>
<evidence type="ECO:0000259" key="8">
    <source>
        <dbReference type="PROSITE" id="PS50862"/>
    </source>
</evidence>
<dbReference type="InterPro" id="IPR036621">
    <property type="entry name" value="Anticodon-bd_dom_sf"/>
</dbReference>
<evidence type="ECO:0000256" key="4">
    <source>
        <dbReference type="ARBA" id="ARBA00022741"/>
    </source>
</evidence>
<evidence type="ECO:0000313" key="10">
    <source>
        <dbReference type="Proteomes" id="UP000034403"/>
    </source>
</evidence>
<dbReference type="PATRIC" id="fig|1619022.3.peg.234"/>
<dbReference type="PRINTS" id="PR01043">
    <property type="entry name" value="TRNASYNTHGLY"/>
</dbReference>
<dbReference type="InterPro" id="IPR027031">
    <property type="entry name" value="Gly-tRNA_synthase/POLG2"/>
</dbReference>
<dbReference type="PANTHER" id="PTHR10745">
    <property type="entry name" value="GLYCYL-TRNA SYNTHETASE/DNA POLYMERASE SUBUNIT GAMMA-2"/>
    <property type="match status" value="1"/>
</dbReference>
<dbReference type="InterPro" id="IPR045864">
    <property type="entry name" value="aa-tRNA-synth_II/BPL/LPL"/>
</dbReference>
<dbReference type="InterPro" id="IPR006195">
    <property type="entry name" value="aa-tRNA-synth_II"/>
</dbReference>
<dbReference type="Proteomes" id="UP000034403">
    <property type="component" value="Unassembled WGS sequence"/>
</dbReference>
<dbReference type="InterPro" id="IPR002314">
    <property type="entry name" value="aa-tRNA-synt_IIb"/>
</dbReference>
<keyword evidence="4" id="KW-0547">Nucleotide-binding</keyword>
<dbReference type="CDD" id="cd00858">
    <property type="entry name" value="GlyRS_anticodon"/>
    <property type="match status" value="1"/>
</dbReference>